<feature type="compositionally biased region" description="Basic and acidic residues" evidence="13">
    <location>
        <begin position="157"/>
        <end position="171"/>
    </location>
</feature>
<dbReference type="Gene3D" id="3.40.1180.10">
    <property type="entry name" value="Decaprenyl diphosphate synthase-like"/>
    <property type="match status" value="1"/>
</dbReference>
<dbReference type="Proteomes" id="UP000053424">
    <property type="component" value="Unassembled WGS sequence"/>
</dbReference>
<comment type="catalytic activity">
    <reaction evidence="12">
        <text>n isopentenyl diphosphate + (2E,6E)-farnesyl diphosphate = a di-trans,poly-cis-polyprenyl diphosphate + n diphosphate</text>
        <dbReference type="Rhea" id="RHEA:53008"/>
        <dbReference type="Rhea" id="RHEA-COMP:19494"/>
        <dbReference type="ChEBI" id="CHEBI:33019"/>
        <dbReference type="ChEBI" id="CHEBI:128769"/>
        <dbReference type="ChEBI" id="CHEBI:136960"/>
        <dbReference type="ChEBI" id="CHEBI:175763"/>
        <dbReference type="EC" id="2.5.1.87"/>
    </reaction>
</comment>
<organism evidence="14 15">
    <name type="scientific">Hebeloma cylindrosporum</name>
    <dbReference type="NCBI Taxonomy" id="76867"/>
    <lineage>
        <taxon>Eukaryota</taxon>
        <taxon>Fungi</taxon>
        <taxon>Dikarya</taxon>
        <taxon>Basidiomycota</taxon>
        <taxon>Agaricomycotina</taxon>
        <taxon>Agaricomycetes</taxon>
        <taxon>Agaricomycetidae</taxon>
        <taxon>Agaricales</taxon>
        <taxon>Agaricineae</taxon>
        <taxon>Hymenogastraceae</taxon>
        <taxon>Hebeloma</taxon>
    </lineage>
</organism>
<evidence type="ECO:0000256" key="2">
    <source>
        <dbReference type="ARBA" id="ARBA00004586"/>
    </source>
</evidence>
<dbReference type="InterPro" id="IPR038887">
    <property type="entry name" value="Nus1/NgBR"/>
</dbReference>
<keyword evidence="10" id="KW-1133">Transmembrane helix</keyword>
<evidence type="ECO:0000256" key="1">
    <source>
        <dbReference type="ARBA" id="ARBA00001946"/>
    </source>
</evidence>
<evidence type="ECO:0000256" key="4">
    <source>
        <dbReference type="ARBA" id="ARBA00005432"/>
    </source>
</evidence>
<reference evidence="15" key="2">
    <citation type="submission" date="2015-01" db="EMBL/GenBank/DDBJ databases">
        <title>Evolutionary Origins and Diversification of the Mycorrhizal Mutualists.</title>
        <authorList>
            <consortium name="DOE Joint Genome Institute"/>
            <consortium name="Mycorrhizal Genomics Consortium"/>
            <person name="Kohler A."/>
            <person name="Kuo A."/>
            <person name="Nagy L.G."/>
            <person name="Floudas D."/>
            <person name="Copeland A."/>
            <person name="Barry K.W."/>
            <person name="Cichocki N."/>
            <person name="Veneault-Fourrey C."/>
            <person name="LaButti K."/>
            <person name="Lindquist E.A."/>
            <person name="Lipzen A."/>
            <person name="Lundell T."/>
            <person name="Morin E."/>
            <person name="Murat C."/>
            <person name="Riley R."/>
            <person name="Ohm R."/>
            <person name="Sun H."/>
            <person name="Tunlid A."/>
            <person name="Henrissat B."/>
            <person name="Grigoriev I.V."/>
            <person name="Hibbett D.S."/>
            <person name="Martin F."/>
        </authorList>
    </citation>
    <scope>NUCLEOTIDE SEQUENCE [LARGE SCALE GENOMIC DNA]</scope>
    <source>
        <strain evidence="15">h7</strain>
    </source>
</reference>
<evidence type="ECO:0000256" key="13">
    <source>
        <dbReference type="SAM" id="MobiDB-lite"/>
    </source>
</evidence>
<evidence type="ECO:0000256" key="5">
    <source>
        <dbReference type="ARBA" id="ARBA00012596"/>
    </source>
</evidence>
<dbReference type="PANTHER" id="PTHR21528:SF0">
    <property type="entry name" value="DEHYDRODOLICHYL DIPHOSPHATE SYNTHASE COMPLEX SUBUNIT NUS1"/>
    <property type="match status" value="1"/>
</dbReference>
<gene>
    <name evidence="14" type="ORF">M413DRAFT_439968</name>
</gene>
<sequence length="312" mass="35866">MRVLFALLLYAFHFIYTIIVRVRCLWPRSSTAPQPIQSTRHRIPKHLAIVFVINEAISLETVQDVLCTSVLNAVEWCQSIGIKKLTVYDERDMLSRCTQRIRESFPVHAQEHRSESEAYRPLTPPPSDYSESRPLSPTQSHGDSIPVTKIHIPESVPNKESRKVIDQSKKGETTHKHDLLLCLLSKESSKGAIATVARALARAQRYRPRKNLRSSKLEAYRLSVDELEQALEDEDGLSSPNFMIIHPIDSPYTYPSPPELHGFPPWHIRLTEIFVKEPWFTWRTSPMPLPLDENTFREALDEFASAEMRFGK</sequence>
<keyword evidence="9" id="KW-0460">Magnesium</keyword>
<comment type="pathway">
    <text evidence="3">Protein modification; protein glycosylation.</text>
</comment>
<keyword evidence="15" id="KW-1185">Reference proteome</keyword>
<evidence type="ECO:0000256" key="9">
    <source>
        <dbReference type="ARBA" id="ARBA00022842"/>
    </source>
</evidence>
<dbReference type="STRING" id="686832.A0A0C2Z4W4"/>
<evidence type="ECO:0000256" key="12">
    <source>
        <dbReference type="ARBA" id="ARBA00047353"/>
    </source>
</evidence>
<dbReference type="PANTHER" id="PTHR21528">
    <property type="entry name" value="DEHYDRODOLICHYL DIPHOSPHATE SYNTHASE COMPLEX SUBUNIT NUS1"/>
    <property type="match status" value="1"/>
</dbReference>
<accession>A0A0C2Z4W4</accession>
<dbReference type="UniPathway" id="UPA00378"/>
<evidence type="ECO:0000256" key="8">
    <source>
        <dbReference type="ARBA" id="ARBA00022824"/>
    </source>
</evidence>
<comment type="similarity">
    <text evidence="4">Belongs to the UPP synthase family.</text>
</comment>
<dbReference type="GO" id="GO:0005789">
    <property type="term" value="C:endoplasmic reticulum membrane"/>
    <property type="evidence" value="ECO:0007669"/>
    <property type="project" value="UniProtKB-SubCell"/>
</dbReference>
<name>A0A0C2Z4W4_HEBCY</name>
<protein>
    <recommendedName>
        <fullName evidence="5">ditrans,polycis-polyprenyl diphosphate synthase [(2E,6E)-farnesyldiphosphate specific]</fullName>
        <ecNumber evidence="5">2.5.1.87</ecNumber>
    </recommendedName>
</protein>
<evidence type="ECO:0000256" key="7">
    <source>
        <dbReference type="ARBA" id="ARBA00022692"/>
    </source>
</evidence>
<evidence type="ECO:0000256" key="6">
    <source>
        <dbReference type="ARBA" id="ARBA00022679"/>
    </source>
</evidence>
<evidence type="ECO:0000256" key="11">
    <source>
        <dbReference type="ARBA" id="ARBA00023136"/>
    </source>
</evidence>
<keyword evidence="8" id="KW-0256">Endoplasmic reticulum</keyword>
<dbReference type="InterPro" id="IPR036424">
    <property type="entry name" value="UPP_synth-like_sf"/>
</dbReference>
<proteinExistence type="inferred from homology"/>
<feature type="compositionally biased region" description="Polar residues" evidence="13">
    <location>
        <begin position="133"/>
        <end position="142"/>
    </location>
</feature>
<reference evidence="14 15" key="1">
    <citation type="submission" date="2014-04" db="EMBL/GenBank/DDBJ databases">
        <authorList>
            <consortium name="DOE Joint Genome Institute"/>
            <person name="Kuo A."/>
            <person name="Gay G."/>
            <person name="Dore J."/>
            <person name="Kohler A."/>
            <person name="Nagy L.G."/>
            <person name="Floudas D."/>
            <person name="Copeland A."/>
            <person name="Barry K.W."/>
            <person name="Cichocki N."/>
            <person name="Veneault-Fourrey C."/>
            <person name="LaButti K."/>
            <person name="Lindquist E.A."/>
            <person name="Lipzen A."/>
            <person name="Lundell T."/>
            <person name="Morin E."/>
            <person name="Murat C."/>
            <person name="Sun H."/>
            <person name="Tunlid A."/>
            <person name="Henrissat B."/>
            <person name="Grigoriev I.V."/>
            <person name="Hibbett D.S."/>
            <person name="Martin F."/>
            <person name="Nordberg H.P."/>
            <person name="Cantor M.N."/>
            <person name="Hua S.X."/>
        </authorList>
    </citation>
    <scope>NUCLEOTIDE SEQUENCE [LARGE SCALE GENOMIC DNA]</scope>
    <source>
        <strain evidence="15">h7</strain>
    </source>
</reference>
<evidence type="ECO:0000256" key="10">
    <source>
        <dbReference type="ARBA" id="ARBA00022989"/>
    </source>
</evidence>
<dbReference type="HOGENOM" id="CLU_080749_0_0_1"/>
<comment type="subcellular location">
    <subcellularLocation>
        <location evidence="2">Endoplasmic reticulum membrane</location>
    </subcellularLocation>
</comment>
<keyword evidence="6" id="KW-0808">Transferase</keyword>
<dbReference type="OrthoDB" id="3057168at2759"/>
<feature type="region of interest" description="Disordered" evidence="13">
    <location>
        <begin position="106"/>
        <end position="171"/>
    </location>
</feature>
<keyword evidence="7" id="KW-0812">Transmembrane</keyword>
<keyword evidence="11" id="KW-0472">Membrane</keyword>
<comment type="cofactor">
    <cofactor evidence="1">
        <name>Mg(2+)</name>
        <dbReference type="ChEBI" id="CHEBI:18420"/>
    </cofactor>
</comment>
<dbReference type="GO" id="GO:0045547">
    <property type="term" value="F:ditrans,polycis-polyprenyl diphosphate synthase [(2E,6E)-farnesyl diphosphate specific] activity"/>
    <property type="evidence" value="ECO:0007669"/>
    <property type="project" value="UniProtKB-EC"/>
</dbReference>
<feature type="compositionally biased region" description="Basic and acidic residues" evidence="13">
    <location>
        <begin position="106"/>
        <end position="118"/>
    </location>
</feature>
<dbReference type="GO" id="GO:1904423">
    <property type="term" value="C:dehydrodolichyl diphosphate synthase complex"/>
    <property type="evidence" value="ECO:0007669"/>
    <property type="project" value="InterPro"/>
</dbReference>
<evidence type="ECO:0000313" key="15">
    <source>
        <dbReference type="Proteomes" id="UP000053424"/>
    </source>
</evidence>
<dbReference type="EC" id="2.5.1.87" evidence="5"/>
<evidence type="ECO:0000313" key="14">
    <source>
        <dbReference type="EMBL" id="KIM48242.1"/>
    </source>
</evidence>
<dbReference type="SUPFAM" id="SSF64005">
    <property type="entry name" value="Undecaprenyl diphosphate synthase"/>
    <property type="match status" value="1"/>
</dbReference>
<dbReference type="AlphaFoldDB" id="A0A0C2Z4W4"/>
<evidence type="ECO:0000256" key="3">
    <source>
        <dbReference type="ARBA" id="ARBA00004922"/>
    </source>
</evidence>
<dbReference type="EMBL" id="KN831769">
    <property type="protein sequence ID" value="KIM48242.1"/>
    <property type="molecule type" value="Genomic_DNA"/>
</dbReference>